<evidence type="ECO:0000256" key="1">
    <source>
        <dbReference type="SAM" id="MobiDB-lite"/>
    </source>
</evidence>
<feature type="region of interest" description="Disordered" evidence="1">
    <location>
        <begin position="1"/>
        <end position="61"/>
    </location>
</feature>
<reference evidence="2" key="1">
    <citation type="submission" date="2023-10" db="EMBL/GenBank/DDBJ databases">
        <title>Chromosome-level genome of the transformable northern wattle, Acacia crassicarpa.</title>
        <authorList>
            <person name="Massaro I."/>
            <person name="Sinha N.R."/>
            <person name="Poethig S."/>
            <person name="Leichty A.R."/>
        </authorList>
    </citation>
    <scope>NUCLEOTIDE SEQUENCE</scope>
    <source>
        <strain evidence="2">Acra3RX</strain>
        <tissue evidence="2">Leaf</tissue>
    </source>
</reference>
<feature type="region of interest" description="Disordered" evidence="1">
    <location>
        <begin position="379"/>
        <end position="399"/>
    </location>
</feature>
<dbReference type="EMBL" id="JAWXYG010000003">
    <property type="protein sequence ID" value="KAK4277869.1"/>
    <property type="molecule type" value="Genomic_DNA"/>
</dbReference>
<organism evidence="2 3">
    <name type="scientific">Acacia crassicarpa</name>
    <name type="common">northern wattle</name>
    <dbReference type="NCBI Taxonomy" id="499986"/>
    <lineage>
        <taxon>Eukaryota</taxon>
        <taxon>Viridiplantae</taxon>
        <taxon>Streptophyta</taxon>
        <taxon>Embryophyta</taxon>
        <taxon>Tracheophyta</taxon>
        <taxon>Spermatophyta</taxon>
        <taxon>Magnoliopsida</taxon>
        <taxon>eudicotyledons</taxon>
        <taxon>Gunneridae</taxon>
        <taxon>Pentapetalae</taxon>
        <taxon>rosids</taxon>
        <taxon>fabids</taxon>
        <taxon>Fabales</taxon>
        <taxon>Fabaceae</taxon>
        <taxon>Caesalpinioideae</taxon>
        <taxon>mimosoid clade</taxon>
        <taxon>Acacieae</taxon>
        <taxon>Acacia</taxon>
    </lineage>
</organism>
<comment type="caution">
    <text evidence="2">The sequence shown here is derived from an EMBL/GenBank/DDBJ whole genome shotgun (WGS) entry which is preliminary data.</text>
</comment>
<accession>A0AAE1MTR6</accession>
<name>A0AAE1MTR6_9FABA</name>
<keyword evidence="3" id="KW-1185">Reference proteome</keyword>
<dbReference type="AlphaFoldDB" id="A0AAE1MTR6"/>
<gene>
    <name evidence="2" type="ORF">QN277_015798</name>
</gene>
<feature type="compositionally biased region" description="Basic and acidic residues" evidence="1">
    <location>
        <begin position="1"/>
        <end position="27"/>
    </location>
</feature>
<dbReference type="Proteomes" id="UP001293593">
    <property type="component" value="Unassembled WGS sequence"/>
</dbReference>
<evidence type="ECO:0000313" key="2">
    <source>
        <dbReference type="EMBL" id="KAK4277869.1"/>
    </source>
</evidence>
<evidence type="ECO:0000313" key="3">
    <source>
        <dbReference type="Proteomes" id="UP001293593"/>
    </source>
</evidence>
<feature type="compositionally biased region" description="Low complexity" evidence="1">
    <location>
        <begin position="35"/>
        <end position="44"/>
    </location>
</feature>
<proteinExistence type="predicted"/>
<protein>
    <submittedName>
        <fullName evidence="2">Uncharacterized protein</fullName>
    </submittedName>
</protein>
<dbReference type="PANTHER" id="PTHR36741">
    <property type="entry name" value="OS07G0100500 PROTEIN"/>
    <property type="match status" value="1"/>
</dbReference>
<sequence>MSNGRRQDLFDADKASGSDPSGHRAVAEDCDDSSSVDGVSSNGVEYGAGSTLPGESSGSRRETLLTQRLTDILVDQGDGDLLLQRSNQDDHLLQLFQALNTQIMGACRADERLKPLLKMNVSGGVAEDPLLTQLSQHFEPAEVGMLARCFCVPLVSIRVGTIHKDGTRLCPTVNRGNLSLILLPSSDLRLSFIGDDGKVERMFTLTKRSHCAAVVIEEIPEDSSSRSFLIRAADGRTFYFWCSEKSKLLGIELLGKLKDLLKTKPSVADLSGISKSRLDCFATQLRTFLVGSSVGSIHETVDCTSTLSANSMVHNALSTSKYARSRHSGNQAMKGNALYLGSLSPKSSSFKEGTPRNLSSFRIAREKLKRRCDSQQLGLDDLSNESLNSSDTTPSHIDHDKLPEVTKVFPPLSFLGSLGNLTVPSNLSQQAEVPPLASPLFAPHYCWCPPGVSTYPSPVAPSKFPVSSIEPHSLPVDASLFPNAMPASLLTSIPPLNLSTPVEFPPFLPDPLIRMSLPASQQIPTFTPLICDPIVHVPVIDVCSSGFQGYLVSAGPTISSTAISPLHPNLVNPLISESDSVVKGARETLRLLMSGSSQTNKQVMDTLPAVLTNADEKPSIIVAGSRGLYAGTRDVDVIANSIAAMGLASLSGASRAERDSEDCGPCGISEEQVRDFSDATGC</sequence>
<dbReference type="PANTHER" id="PTHR36741:SF1">
    <property type="entry name" value="OS07G0100500 PROTEIN"/>
    <property type="match status" value="1"/>
</dbReference>
<feature type="compositionally biased region" description="Low complexity" evidence="1">
    <location>
        <begin position="379"/>
        <end position="391"/>
    </location>
</feature>